<evidence type="ECO:0000313" key="2">
    <source>
        <dbReference type="EMBL" id="MBP1948069.1"/>
    </source>
</evidence>
<proteinExistence type="predicted"/>
<reference evidence="2 3" key="1">
    <citation type="submission" date="2021-03" db="EMBL/GenBank/DDBJ databases">
        <title>Genomic Encyclopedia of Type Strains, Phase IV (KMG-IV): sequencing the most valuable type-strain genomes for metagenomic binning, comparative biology and taxonomic classification.</title>
        <authorList>
            <person name="Goeker M."/>
        </authorList>
    </citation>
    <scope>NUCLEOTIDE SEQUENCE [LARGE SCALE GENOMIC DNA]</scope>
    <source>
        <strain evidence="2 3">DSM 21085</strain>
    </source>
</reference>
<sequence length="57" mass="6165">MLDKLKGLFIEEEGQGMVEYGLILGLIAVVVITLLTTLGTEIEALFQSLVDTLQGEV</sequence>
<dbReference type="Pfam" id="PF04964">
    <property type="entry name" value="Flp_Fap"/>
    <property type="match status" value="1"/>
</dbReference>
<dbReference type="RefSeq" id="WP_209479648.1">
    <property type="nucleotide sequence ID" value="NZ_JAGGKK010000003.1"/>
</dbReference>
<comment type="caution">
    <text evidence="2">The sequence shown here is derived from an EMBL/GenBank/DDBJ whole genome shotgun (WGS) entry which is preliminary data.</text>
</comment>
<name>A0ABS4HAX0_9BACI</name>
<evidence type="ECO:0000313" key="3">
    <source>
        <dbReference type="Proteomes" id="UP001519328"/>
    </source>
</evidence>
<evidence type="ECO:0000256" key="1">
    <source>
        <dbReference type="SAM" id="Phobius"/>
    </source>
</evidence>
<gene>
    <name evidence="2" type="ORF">J2Z82_000998</name>
</gene>
<keyword evidence="1" id="KW-1133">Transmembrane helix</keyword>
<dbReference type="Proteomes" id="UP001519328">
    <property type="component" value="Unassembled WGS sequence"/>
</dbReference>
<organism evidence="2 3">
    <name type="scientific">Virgibacillus litoralis</name>
    <dbReference type="NCBI Taxonomy" id="578221"/>
    <lineage>
        <taxon>Bacteria</taxon>
        <taxon>Bacillati</taxon>
        <taxon>Bacillota</taxon>
        <taxon>Bacilli</taxon>
        <taxon>Bacillales</taxon>
        <taxon>Bacillaceae</taxon>
        <taxon>Virgibacillus</taxon>
    </lineage>
</organism>
<keyword evidence="1" id="KW-0472">Membrane</keyword>
<dbReference type="EMBL" id="JAGGKK010000003">
    <property type="protein sequence ID" value="MBP1948069.1"/>
    <property type="molecule type" value="Genomic_DNA"/>
</dbReference>
<dbReference type="InterPro" id="IPR007047">
    <property type="entry name" value="Flp_Fap"/>
</dbReference>
<keyword evidence="3" id="KW-1185">Reference proteome</keyword>
<feature type="transmembrane region" description="Helical" evidence="1">
    <location>
        <begin position="20"/>
        <end position="38"/>
    </location>
</feature>
<keyword evidence="1" id="KW-0812">Transmembrane</keyword>
<protein>
    <submittedName>
        <fullName evidence="2">Pilus assembly protein Flp/PilA</fullName>
    </submittedName>
</protein>
<accession>A0ABS4HAX0</accession>